<dbReference type="Proteomes" id="UP000187209">
    <property type="component" value="Unassembled WGS sequence"/>
</dbReference>
<accession>A0A1R2BVC3</accession>
<reference evidence="1 2" key="1">
    <citation type="submission" date="2016-11" db="EMBL/GenBank/DDBJ databases">
        <title>The macronuclear genome of Stentor coeruleus: a giant cell with tiny introns.</title>
        <authorList>
            <person name="Slabodnick M."/>
            <person name="Ruby J.G."/>
            <person name="Reiff S.B."/>
            <person name="Swart E.C."/>
            <person name="Gosai S."/>
            <person name="Prabakaran S."/>
            <person name="Witkowska E."/>
            <person name="Larue G.E."/>
            <person name="Fisher S."/>
            <person name="Freeman R.M."/>
            <person name="Gunawardena J."/>
            <person name="Chu W."/>
            <person name="Stover N.A."/>
            <person name="Gregory B.D."/>
            <person name="Nowacki M."/>
            <person name="Derisi J."/>
            <person name="Roy S.W."/>
            <person name="Marshall W.F."/>
            <person name="Sood P."/>
        </authorList>
    </citation>
    <scope>NUCLEOTIDE SEQUENCE [LARGE SCALE GENOMIC DNA]</scope>
    <source>
        <strain evidence="1">WM001</strain>
    </source>
</reference>
<evidence type="ECO:0000313" key="1">
    <source>
        <dbReference type="EMBL" id="OMJ80607.1"/>
    </source>
</evidence>
<organism evidence="1 2">
    <name type="scientific">Stentor coeruleus</name>
    <dbReference type="NCBI Taxonomy" id="5963"/>
    <lineage>
        <taxon>Eukaryota</taxon>
        <taxon>Sar</taxon>
        <taxon>Alveolata</taxon>
        <taxon>Ciliophora</taxon>
        <taxon>Postciliodesmatophora</taxon>
        <taxon>Heterotrichea</taxon>
        <taxon>Heterotrichida</taxon>
        <taxon>Stentoridae</taxon>
        <taxon>Stentor</taxon>
    </lineage>
</organism>
<proteinExistence type="predicted"/>
<dbReference type="OrthoDB" id="316695at2759"/>
<sequence length="227" mass="26267">MALRSLLRTTRLNPPTRHKAWVQMLTEKAVTNEDQSSVSALATICDYYAIGIPEEEVKAKNHFQVKWDEWAHLQTPGLVAKLRAKVDAINAEPYETEVLAHEIVSETEALKKLSHIVTYNAALHLSFVAEKDNLIENIYHAKPFSVTDLWEVTSMYKYDDMAYRWDKELGWIMPNNDQIIEDYCGTNALQFQKDMCKRATDRYCYDFLGRHQLMCTAGKLSQTQRED</sequence>
<keyword evidence="2" id="KW-1185">Reference proteome</keyword>
<dbReference type="EMBL" id="MPUH01000416">
    <property type="protein sequence ID" value="OMJ80607.1"/>
    <property type="molecule type" value="Genomic_DNA"/>
</dbReference>
<comment type="caution">
    <text evidence="1">The sequence shown here is derived from an EMBL/GenBank/DDBJ whole genome shotgun (WGS) entry which is preliminary data.</text>
</comment>
<dbReference type="AlphaFoldDB" id="A0A1R2BVC3"/>
<name>A0A1R2BVC3_9CILI</name>
<gene>
    <name evidence="1" type="ORF">SteCoe_19091</name>
</gene>
<protein>
    <submittedName>
        <fullName evidence="1">Uncharacterized protein</fullName>
    </submittedName>
</protein>
<evidence type="ECO:0000313" key="2">
    <source>
        <dbReference type="Proteomes" id="UP000187209"/>
    </source>
</evidence>